<reference evidence="2" key="1">
    <citation type="submission" date="2018-01" db="EMBL/GenBank/DDBJ databases">
        <authorList>
            <person name="Mao J.F."/>
        </authorList>
    </citation>
    <scope>NUCLEOTIDE SEQUENCE</scope>
    <source>
        <strain evidence="2">Huo1</strain>
        <tissue evidence="2">Leaf</tissue>
    </source>
</reference>
<organism evidence="2">
    <name type="scientific">Salvia splendens</name>
    <name type="common">Scarlet sage</name>
    <dbReference type="NCBI Taxonomy" id="180675"/>
    <lineage>
        <taxon>Eukaryota</taxon>
        <taxon>Viridiplantae</taxon>
        <taxon>Streptophyta</taxon>
        <taxon>Embryophyta</taxon>
        <taxon>Tracheophyta</taxon>
        <taxon>Spermatophyta</taxon>
        <taxon>Magnoliopsida</taxon>
        <taxon>eudicotyledons</taxon>
        <taxon>Gunneridae</taxon>
        <taxon>Pentapetalae</taxon>
        <taxon>asterids</taxon>
        <taxon>lamiids</taxon>
        <taxon>Lamiales</taxon>
        <taxon>Lamiaceae</taxon>
        <taxon>Nepetoideae</taxon>
        <taxon>Mentheae</taxon>
        <taxon>Salviinae</taxon>
        <taxon>Salvia</taxon>
        <taxon>Salvia subgen. Calosphace</taxon>
        <taxon>core Calosphace</taxon>
    </lineage>
</organism>
<dbReference type="PANTHER" id="PTHR22930">
    <property type="match status" value="1"/>
</dbReference>
<dbReference type="AlphaFoldDB" id="A0A8X8YH84"/>
<gene>
    <name evidence="2" type="ORF">SASPL_108729</name>
</gene>
<feature type="domain" description="DUF8040" evidence="1">
    <location>
        <begin position="86"/>
        <end position="171"/>
    </location>
</feature>
<dbReference type="InterPro" id="IPR058353">
    <property type="entry name" value="DUF8040"/>
</dbReference>
<accession>A0A8X8YH84</accession>
<sequence length="216" mass="25303">MSCRRRISDDGDETTMVTNIMSRMPELIRHVDRLLCWILRERMGLVDQKYVTIEEQVSMLLSLLAHTKRIGLLVTNIMSRMLEQIRHVDRLVRLTDIDCVNNLRTDCNCFGRWILHECMGLVDQKYVTVEEQVFMLLNLLAHLKKNRVVGFNFMRFGQSVSRYIHEVLRGMIGLHEVFMAKPTPVDDGCNDPHWKWFKVVSTTMLLNIFATNAYVN</sequence>
<dbReference type="PANTHER" id="PTHR22930:SF293">
    <property type="entry name" value="PROTEIN ALP1-LIKE"/>
    <property type="match status" value="1"/>
</dbReference>
<proteinExistence type="predicted"/>
<dbReference type="Pfam" id="PF26138">
    <property type="entry name" value="DUF8040"/>
    <property type="match status" value="1"/>
</dbReference>
<comment type="caution">
    <text evidence="2">The sequence shown here is derived from an EMBL/GenBank/DDBJ whole genome shotgun (WGS) entry which is preliminary data.</text>
</comment>
<keyword evidence="3" id="KW-1185">Reference proteome</keyword>
<protein>
    <recommendedName>
        <fullName evidence="1">DUF8040 domain-containing protein</fullName>
    </recommendedName>
</protein>
<name>A0A8X8YH84_SALSN</name>
<dbReference type="Proteomes" id="UP000298416">
    <property type="component" value="Unassembled WGS sequence"/>
</dbReference>
<evidence type="ECO:0000313" key="3">
    <source>
        <dbReference type="Proteomes" id="UP000298416"/>
    </source>
</evidence>
<reference evidence="2" key="2">
    <citation type="submission" date="2020-08" db="EMBL/GenBank/DDBJ databases">
        <title>Plant Genome Project.</title>
        <authorList>
            <person name="Zhang R.-G."/>
        </authorList>
    </citation>
    <scope>NUCLEOTIDE SEQUENCE</scope>
    <source>
        <strain evidence="2">Huo1</strain>
        <tissue evidence="2">Leaf</tissue>
    </source>
</reference>
<evidence type="ECO:0000313" key="2">
    <source>
        <dbReference type="EMBL" id="KAG6430657.1"/>
    </source>
</evidence>
<dbReference type="EMBL" id="PNBA02000003">
    <property type="protein sequence ID" value="KAG6430657.1"/>
    <property type="molecule type" value="Genomic_DNA"/>
</dbReference>
<evidence type="ECO:0000259" key="1">
    <source>
        <dbReference type="Pfam" id="PF26138"/>
    </source>
</evidence>
<dbReference type="InterPro" id="IPR045249">
    <property type="entry name" value="HARBI1-like"/>
</dbReference>